<name>A0AAD3DZS9_9CHLO</name>
<keyword evidence="1" id="KW-0479">Metal-binding</keyword>
<evidence type="ECO:0000256" key="1">
    <source>
        <dbReference type="ARBA" id="ARBA00022723"/>
    </source>
</evidence>
<keyword evidence="2 4" id="KW-0863">Zinc-finger</keyword>
<keyword evidence="3" id="KW-0862">Zinc</keyword>
<organism evidence="7 8">
    <name type="scientific">Astrephomene gubernaculifera</name>
    <dbReference type="NCBI Taxonomy" id="47775"/>
    <lineage>
        <taxon>Eukaryota</taxon>
        <taxon>Viridiplantae</taxon>
        <taxon>Chlorophyta</taxon>
        <taxon>core chlorophytes</taxon>
        <taxon>Chlorophyceae</taxon>
        <taxon>CS clade</taxon>
        <taxon>Chlamydomonadales</taxon>
        <taxon>Astrephomenaceae</taxon>
        <taxon>Astrephomene</taxon>
    </lineage>
</organism>
<dbReference type="GO" id="GO:0045944">
    <property type="term" value="P:positive regulation of transcription by RNA polymerase II"/>
    <property type="evidence" value="ECO:0007669"/>
    <property type="project" value="TreeGrafter"/>
</dbReference>
<dbReference type="InterPro" id="IPR001841">
    <property type="entry name" value="Znf_RING"/>
</dbReference>
<evidence type="ECO:0000313" key="7">
    <source>
        <dbReference type="EMBL" id="GFR50848.1"/>
    </source>
</evidence>
<evidence type="ECO:0000256" key="5">
    <source>
        <dbReference type="SAM" id="MobiDB-lite"/>
    </source>
</evidence>
<dbReference type="InterPro" id="IPR013083">
    <property type="entry name" value="Znf_RING/FYVE/PHD"/>
</dbReference>
<feature type="domain" description="RING-type" evidence="6">
    <location>
        <begin position="118"/>
        <end position="157"/>
    </location>
</feature>
<reference evidence="7 8" key="1">
    <citation type="journal article" date="2021" name="Sci. Rep.">
        <title>Genome sequencing of the multicellular alga Astrephomene provides insights into convergent evolution of germ-soma differentiation.</title>
        <authorList>
            <person name="Yamashita S."/>
            <person name="Yamamoto K."/>
            <person name="Matsuzaki R."/>
            <person name="Suzuki S."/>
            <person name="Yamaguchi H."/>
            <person name="Hirooka S."/>
            <person name="Minakuchi Y."/>
            <person name="Miyagishima S."/>
            <person name="Kawachi M."/>
            <person name="Toyoda A."/>
            <person name="Nozaki H."/>
        </authorList>
    </citation>
    <scope>NUCLEOTIDE SEQUENCE [LARGE SCALE GENOMIC DNA]</scope>
    <source>
        <strain evidence="7 8">NIES-4017</strain>
    </source>
</reference>
<dbReference type="Proteomes" id="UP001054857">
    <property type="component" value="Unassembled WGS sequence"/>
</dbReference>
<evidence type="ECO:0000256" key="2">
    <source>
        <dbReference type="ARBA" id="ARBA00022771"/>
    </source>
</evidence>
<dbReference type="PANTHER" id="PTHR23041:SF78">
    <property type="entry name" value="E3 UBIQUITIN-PROTEIN LIGASE RNF4"/>
    <property type="match status" value="1"/>
</dbReference>
<evidence type="ECO:0000256" key="4">
    <source>
        <dbReference type="PROSITE-ProRule" id="PRU00175"/>
    </source>
</evidence>
<dbReference type="GO" id="GO:0008270">
    <property type="term" value="F:zinc ion binding"/>
    <property type="evidence" value="ECO:0007669"/>
    <property type="project" value="UniProtKB-KW"/>
</dbReference>
<proteinExistence type="predicted"/>
<dbReference type="AlphaFoldDB" id="A0AAD3DZS9"/>
<dbReference type="InterPro" id="IPR017907">
    <property type="entry name" value="Znf_RING_CS"/>
</dbReference>
<sequence>MPESESTEGVEVLHTRQQHGAGPSRTVKSTATTRQQQPARRRGLRQPPEEPQQNVPSVIDLTADRPDDDDDVEITQIKNVKRPRRQDLGGTSGAGVQAALPAAQPQPPAPPSPKGYKCIICYDIMEKDLATTTCGHMFCFKCISEWVQKSGNCPQCRGKLTKSKIIRIYPPS</sequence>
<evidence type="ECO:0000313" key="8">
    <source>
        <dbReference type="Proteomes" id="UP001054857"/>
    </source>
</evidence>
<dbReference type="SUPFAM" id="SSF57850">
    <property type="entry name" value="RING/U-box"/>
    <property type="match status" value="1"/>
</dbReference>
<evidence type="ECO:0000259" key="6">
    <source>
        <dbReference type="PROSITE" id="PS50089"/>
    </source>
</evidence>
<dbReference type="Gene3D" id="3.30.40.10">
    <property type="entry name" value="Zinc/RING finger domain, C3HC4 (zinc finger)"/>
    <property type="match status" value="1"/>
</dbReference>
<keyword evidence="8" id="KW-1185">Reference proteome</keyword>
<dbReference type="PANTHER" id="PTHR23041">
    <property type="entry name" value="RING FINGER DOMAIN-CONTAINING"/>
    <property type="match status" value="1"/>
</dbReference>
<dbReference type="Pfam" id="PF13639">
    <property type="entry name" value="zf-RING_2"/>
    <property type="match status" value="1"/>
</dbReference>
<feature type="region of interest" description="Disordered" evidence="5">
    <location>
        <begin position="1"/>
        <end position="112"/>
    </location>
</feature>
<comment type="caution">
    <text evidence="7">The sequence shown here is derived from an EMBL/GenBank/DDBJ whole genome shotgun (WGS) entry which is preliminary data.</text>
</comment>
<evidence type="ECO:0000256" key="3">
    <source>
        <dbReference type="ARBA" id="ARBA00022833"/>
    </source>
</evidence>
<dbReference type="SMART" id="SM00184">
    <property type="entry name" value="RING"/>
    <property type="match status" value="1"/>
</dbReference>
<accession>A0AAD3DZS9</accession>
<dbReference type="InterPro" id="IPR047134">
    <property type="entry name" value="RNF4"/>
</dbReference>
<protein>
    <recommendedName>
        <fullName evidence="6">RING-type domain-containing protein</fullName>
    </recommendedName>
</protein>
<dbReference type="EMBL" id="BMAR01000042">
    <property type="protein sequence ID" value="GFR50848.1"/>
    <property type="molecule type" value="Genomic_DNA"/>
</dbReference>
<dbReference type="PROSITE" id="PS50089">
    <property type="entry name" value="ZF_RING_2"/>
    <property type="match status" value="1"/>
</dbReference>
<dbReference type="PROSITE" id="PS00518">
    <property type="entry name" value="ZF_RING_1"/>
    <property type="match status" value="1"/>
</dbReference>
<gene>
    <name evidence="7" type="ORF">Agub_g13122</name>
</gene>